<proteinExistence type="predicted"/>
<feature type="region of interest" description="Disordered" evidence="1">
    <location>
        <begin position="1"/>
        <end position="28"/>
    </location>
</feature>
<protein>
    <submittedName>
        <fullName evidence="2">Uncharacterized protein</fullName>
    </submittedName>
</protein>
<sequence length="364" mass="40889">MIVPSSTMQEEHPHPLTPNHSIIPNSSDADGRILSERESFLTFDPNSQLSFKDKSAIYCSLIDLLKAEYPFDNALQDKAARFLKNLEPRWSDHDLAAKLVTDLVLSSAGPPSGFVESTVTLLSSPHSNIVAAALSFVYETTRAASHDIRSRLMESDLIAKVLTTVQPQTLPVCGNATIFGKLVNVIIYSLFLVDPAHLNELGLTTAVNQFKHHEIIFQNVVLPSSEFMTFLITNRFVLDVDLLKSFMSLLATLLRIGPFHRPTLEFVIASPIVMAFSSCLSFVEDDLCLWIPITKINYSLFFWTKEGPEVTQSGKRMMQALFSECFEDTLEQMMMRDKDEKFGSRLVDEWQSISQSLGLNMSRQ</sequence>
<accession>A0ABQ9Y296</accession>
<gene>
    <name evidence="2" type="ORF">BLNAU_7263</name>
</gene>
<evidence type="ECO:0000313" key="2">
    <source>
        <dbReference type="EMBL" id="KAK2957829.1"/>
    </source>
</evidence>
<feature type="compositionally biased region" description="Polar residues" evidence="1">
    <location>
        <begin position="18"/>
        <end position="28"/>
    </location>
</feature>
<reference evidence="2 3" key="1">
    <citation type="journal article" date="2022" name="bioRxiv">
        <title>Genomics of Preaxostyla Flagellates Illuminates Evolutionary Transitions and the Path Towards Mitochondrial Loss.</title>
        <authorList>
            <person name="Novak L.V.F."/>
            <person name="Treitli S.C."/>
            <person name="Pyrih J."/>
            <person name="Halakuc P."/>
            <person name="Pipaliya S.V."/>
            <person name="Vacek V."/>
            <person name="Brzon O."/>
            <person name="Soukal P."/>
            <person name="Eme L."/>
            <person name="Dacks J.B."/>
            <person name="Karnkowska A."/>
            <person name="Elias M."/>
            <person name="Hampl V."/>
        </authorList>
    </citation>
    <scope>NUCLEOTIDE SEQUENCE [LARGE SCALE GENOMIC DNA]</scope>
    <source>
        <strain evidence="2">NAU3</strain>
        <tissue evidence="2">Gut</tissue>
    </source>
</reference>
<evidence type="ECO:0000313" key="3">
    <source>
        <dbReference type="Proteomes" id="UP001281761"/>
    </source>
</evidence>
<name>A0ABQ9Y296_9EUKA</name>
<dbReference type="Proteomes" id="UP001281761">
    <property type="component" value="Unassembled WGS sequence"/>
</dbReference>
<comment type="caution">
    <text evidence="2">The sequence shown here is derived from an EMBL/GenBank/DDBJ whole genome shotgun (WGS) entry which is preliminary data.</text>
</comment>
<dbReference type="EMBL" id="JARBJD010000043">
    <property type="protein sequence ID" value="KAK2957829.1"/>
    <property type="molecule type" value="Genomic_DNA"/>
</dbReference>
<keyword evidence="3" id="KW-1185">Reference proteome</keyword>
<evidence type="ECO:0000256" key="1">
    <source>
        <dbReference type="SAM" id="MobiDB-lite"/>
    </source>
</evidence>
<organism evidence="2 3">
    <name type="scientific">Blattamonas nauphoetae</name>
    <dbReference type="NCBI Taxonomy" id="2049346"/>
    <lineage>
        <taxon>Eukaryota</taxon>
        <taxon>Metamonada</taxon>
        <taxon>Preaxostyla</taxon>
        <taxon>Oxymonadida</taxon>
        <taxon>Blattamonas</taxon>
    </lineage>
</organism>